<protein>
    <recommendedName>
        <fullName evidence="7">ABC transporter domain-containing protein</fullName>
    </recommendedName>
</protein>
<dbReference type="InterPro" id="IPR027417">
    <property type="entry name" value="P-loop_NTPase"/>
</dbReference>
<comment type="caution">
    <text evidence="5">The sequence shown here is derived from an EMBL/GenBank/DDBJ whole genome shotgun (WGS) entry which is preliminary data.</text>
</comment>
<dbReference type="SUPFAM" id="SSF52540">
    <property type="entry name" value="P-loop containing nucleoside triphosphate hydrolases"/>
    <property type="match status" value="1"/>
</dbReference>
<evidence type="ECO:0000256" key="1">
    <source>
        <dbReference type="ARBA" id="ARBA00004127"/>
    </source>
</evidence>
<proteinExistence type="predicted"/>
<dbReference type="Proteomes" id="UP001195483">
    <property type="component" value="Unassembled WGS sequence"/>
</dbReference>
<reference evidence="5" key="2">
    <citation type="journal article" date="2021" name="Genome Biol. Evol.">
        <title>Developing a high-quality reference genome for a parasitic bivalve with doubly uniparental inheritance (Bivalvia: Unionida).</title>
        <authorList>
            <person name="Smith C.H."/>
        </authorList>
    </citation>
    <scope>NUCLEOTIDE SEQUENCE</scope>
    <source>
        <strain evidence="5">CHS0354</strain>
        <tissue evidence="5">Mantle</tissue>
    </source>
</reference>
<evidence type="ECO:0000256" key="4">
    <source>
        <dbReference type="ARBA" id="ARBA00022840"/>
    </source>
</evidence>
<dbReference type="EMBL" id="JAEAOA010000206">
    <property type="protein sequence ID" value="KAK3596929.1"/>
    <property type="molecule type" value="Genomic_DNA"/>
</dbReference>
<comment type="subcellular location">
    <subcellularLocation>
        <location evidence="1">Endomembrane system</location>
        <topology evidence="1">Multi-pass membrane protein</topology>
    </subcellularLocation>
</comment>
<name>A0AAE0SSH0_9BIVA</name>
<reference evidence="5" key="3">
    <citation type="submission" date="2023-05" db="EMBL/GenBank/DDBJ databases">
        <authorList>
            <person name="Smith C.H."/>
        </authorList>
    </citation>
    <scope>NUCLEOTIDE SEQUENCE</scope>
    <source>
        <strain evidence="5">CHS0354</strain>
        <tissue evidence="5">Mantle</tissue>
    </source>
</reference>
<keyword evidence="4" id="KW-0067">ATP-binding</keyword>
<evidence type="ECO:0000256" key="3">
    <source>
        <dbReference type="ARBA" id="ARBA00022741"/>
    </source>
</evidence>
<keyword evidence="3" id="KW-0547">Nucleotide-binding</keyword>
<dbReference type="GO" id="GO:0016020">
    <property type="term" value="C:membrane"/>
    <property type="evidence" value="ECO:0007669"/>
    <property type="project" value="TreeGrafter"/>
</dbReference>
<evidence type="ECO:0000256" key="2">
    <source>
        <dbReference type="ARBA" id="ARBA00022737"/>
    </source>
</evidence>
<dbReference type="Gene3D" id="3.40.50.300">
    <property type="entry name" value="P-loop containing nucleotide triphosphate hydrolases"/>
    <property type="match status" value="1"/>
</dbReference>
<dbReference type="GO" id="GO:0012505">
    <property type="term" value="C:endomembrane system"/>
    <property type="evidence" value="ECO:0007669"/>
    <property type="project" value="UniProtKB-SubCell"/>
</dbReference>
<evidence type="ECO:0008006" key="7">
    <source>
        <dbReference type="Google" id="ProtNLM"/>
    </source>
</evidence>
<organism evidence="5 6">
    <name type="scientific">Potamilus streckersoni</name>
    <dbReference type="NCBI Taxonomy" id="2493646"/>
    <lineage>
        <taxon>Eukaryota</taxon>
        <taxon>Metazoa</taxon>
        <taxon>Spiralia</taxon>
        <taxon>Lophotrochozoa</taxon>
        <taxon>Mollusca</taxon>
        <taxon>Bivalvia</taxon>
        <taxon>Autobranchia</taxon>
        <taxon>Heteroconchia</taxon>
        <taxon>Palaeoheterodonta</taxon>
        <taxon>Unionida</taxon>
        <taxon>Unionoidea</taxon>
        <taxon>Unionidae</taxon>
        <taxon>Ambleminae</taxon>
        <taxon>Lampsilini</taxon>
        <taxon>Potamilus</taxon>
    </lineage>
</organism>
<evidence type="ECO:0000313" key="5">
    <source>
        <dbReference type="EMBL" id="KAK3596929.1"/>
    </source>
</evidence>
<keyword evidence="6" id="KW-1185">Reference proteome</keyword>
<evidence type="ECO:0000313" key="6">
    <source>
        <dbReference type="Proteomes" id="UP001195483"/>
    </source>
</evidence>
<dbReference type="InterPro" id="IPR050173">
    <property type="entry name" value="ABC_transporter_C-like"/>
</dbReference>
<reference evidence="5" key="1">
    <citation type="journal article" date="2021" name="Genome Biol. Evol.">
        <title>A High-Quality Reference Genome for a Parasitic Bivalve with Doubly Uniparental Inheritance (Bivalvia: Unionida).</title>
        <authorList>
            <person name="Smith C.H."/>
        </authorList>
    </citation>
    <scope>NUCLEOTIDE SEQUENCE</scope>
    <source>
        <strain evidence="5">CHS0354</strain>
    </source>
</reference>
<accession>A0AAE0SSH0</accession>
<gene>
    <name evidence="5" type="ORF">CHS0354_002493</name>
</gene>
<dbReference type="AlphaFoldDB" id="A0AAE0SSH0"/>
<dbReference type="PANTHER" id="PTHR24223:SF443">
    <property type="entry name" value="MULTIDRUG-RESISTANCE LIKE PROTEIN 1, ISOFORM I"/>
    <property type="match status" value="1"/>
</dbReference>
<dbReference type="GO" id="GO:0005524">
    <property type="term" value="F:ATP binding"/>
    <property type="evidence" value="ECO:0007669"/>
    <property type="project" value="UniProtKB-KW"/>
</dbReference>
<sequence length="133" mass="14912">MNLDPHDEHTDSTIWLALEQAHLKFFIESLPSKLENECGEGGQNLSVRQRQLICLARSLLKKSKVLVLDKSRAAVDIDTDDLILQTIRAKFADCTILTIAHRLNTVMDYDRPNNKETKHSSHIYSVAASAALA</sequence>
<dbReference type="PANTHER" id="PTHR24223">
    <property type="entry name" value="ATP-BINDING CASSETTE SUB-FAMILY C"/>
    <property type="match status" value="1"/>
</dbReference>
<keyword evidence="2" id="KW-0677">Repeat</keyword>
<dbReference type="GO" id="GO:0042626">
    <property type="term" value="F:ATPase-coupled transmembrane transporter activity"/>
    <property type="evidence" value="ECO:0007669"/>
    <property type="project" value="TreeGrafter"/>
</dbReference>